<evidence type="ECO:0000259" key="2">
    <source>
        <dbReference type="Pfam" id="PF07859"/>
    </source>
</evidence>
<evidence type="ECO:0000256" key="1">
    <source>
        <dbReference type="ARBA" id="ARBA00022801"/>
    </source>
</evidence>
<organism evidence="3 4">
    <name type="scientific">Haloterrigena salifodinae</name>
    <dbReference type="NCBI Taxonomy" id="2675099"/>
    <lineage>
        <taxon>Archaea</taxon>
        <taxon>Methanobacteriati</taxon>
        <taxon>Methanobacteriota</taxon>
        <taxon>Stenosarchaea group</taxon>
        <taxon>Halobacteria</taxon>
        <taxon>Halobacteriales</taxon>
        <taxon>Natrialbaceae</taxon>
        <taxon>Haloterrigena</taxon>
    </lineage>
</organism>
<proteinExistence type="predicted"/>
<keyword evidence="4" id="KW-1185">Reference proteome</keyword>
<accession>A0A8T8E239</accession>
<gene>
    <name evidence="3" type="ORF">JMJ58_01475</name>
</gene>
<dbReference type="PANTHER" id="PTHR48081:SF8">
    <property type="entry name" value="ALPHA_BETA HYDROLASE FOLD-3 DOMAIN-CONTAINING PROTEIN-RELATED"/>
    <property type="match status" value="1"/>
</dbReference>
<dbReference type="PANTHER" id="PTHR48081">
    <property type="entry name" value="AB HYDROLASE SUPERFAMILY PROTEIN C4A8.06C"/>
    <property type="match status" value="1"/>
</dbReference>
<dbReference type="Pfam" id="PF07859">
    <property type="entry name" value="Abhydrolase_3"/>
    <property type="match status" value="1"/>
</dbReference>
<reference evidence="3 4" key="1">
    <citation type="submission" date="2021-01" db="EMBL/GenBank/DDBJ databases">
        <title>Genome Sequence and Methylation Pattern of Haloterrigena salifodinae BOL5-1, An Extremely Halophilic Archaeon from a Bolivian Salt Mine.</title>
        <authorList>
            <person name="DasSarma P."/>
            <person name="Anton B.P."/>
            <person name="DasSarma S.L."/>
            <person name="von Ehrenheim H.A.L."/>
            <person name="Martinez F.L."/>
            <person name="Guzman D."/>
            <person name="Roberts R.J."/>
            <person name="DasSarma S."/>
        </authorList>
    </citation>
    <scope>NUCLEOTIDE SEQUENCE [LARGE SCALE GENOMIC DNA]</scope>
    <source>
        <strain evidence="3 4">BOL5-1</strain>
    </source>
</reference>
<dbReference type="FunFam" id="3.40.50.1820:FF:000089">
    <property type="entry name" value="Alpha/beta hydrolase"/>
    <property type="match status" value="1"/>
</dbReference>
<dbReference type="InterPro" id="IPR013094">
    <property type="entry name" value="AB_hydrolase_3"/>
</dbReference>
<dbReference type="GeneID" id="62873753"/>
<dbReference type="SUPFAM" id="SSF53474">
    <property type="entry name" value="alpha/beta-Hydrolases"/>
    <property type="match status" value="1"/>
</dbReference>
<dbReference type="GO" id="GO:0016787">
    <property type="term" value="F:hydrolase activity"/>
    <property type="evidence" value="ECO:0007669"/>
    <property type="project" value="UniProtKB-KW"/>
</dbReference>
<dbReference type="Gene3D" id="3.40.50.1820">
    <property type="entry name" value="alpha/beta hydrolase"/>
    <property type="match status" value="1"/>
</dbReference>
<sequence>MSVSLDSQVEAFLHELSDRGLPPLYRLSLEEARETYRELTVSDESADAVGSVTDRTVPGPAGEIPIRIYAPSGDGPFPPLVFYHGGGWILGDLETHDGLCRALTNATDCVVVAVDYRLAPEHRFPAALEDCYAATRWVTNNRTAIDATTEGLATCGESAGGTLAAGVALLARDRDGPVIDHQTLLYPPTNYAFDTDSYEENAQGYFLTREDMKRFWRGYLRGELDGRHPYASPLRADLEGMPSSLVVTAGFDPVRDDGRAFADRLADAGVSARHLEYDEMIHGFVPMLDDPELDRAREAIDEVGAAVRGTVR</sequence>
<dbReference type="KEGG" id="hsal:JMJ58_01475"/>
<dbReference type="InterPro" id="IPR029058">
    <property type="entry name" value="AB_hydrolase_fold"/>
</dbReference>
<dbReference type="RefSeq" id="WP_204748081.1">
    <property type="nucleotide sequence ID" value="NZ_CP069188.1"/>
</dbReference>
<name>A0A8T8E239_9EURY</name>
<dbReference type="EMBL" id="CP069188">
    <property type="protein sequence ID" value="QRV15603.1"/>
    <property type="molecule type" value="Genomic_DNA"/>
</dbReference>
<feature type="domain" description="Alpha/beta hydrolase fold-3" evidence="2">
    <location>
        <begin position="80"/>
        <end position="285"/>
    </location>
</feature>
<evidence type="ECO:0000313" key="4">
    <source>
        <dbReference type="Proteomes" id="UP000637819"/>
    </source>
</evidence>
<dbReference type="OrthoDB" id="33195at2157"/>
<keyword evidence="1 3" id="KW-0378">Hydrolase</keyword>
<evidence type="ECO:0000313" key="3">
    <source>
        <dbReference type="EMBL" id="QRV15603.1"/>
    </source>
</evidence>
<dbReference type="AlphaFoldDB" id="A0A8T8E239"/>
<protein>
    <submittedName>
        <fullName evidence="3">Alpha/beta hydrolase</fullName>
    </submittedName>
</protein>
<dbReference type="Proteomes" id="UP000637819">
    <property type="component" value="Chromosome"/>
</dbReference>
<dbReference type="InterPro" id="IPR050300">
    <property type="entry name" value="GDXG_lipolytic_enzyme"/>
</dbReference>